<feature type="compositionally biased region" description="Basic and acidic residues" evidence="1">
    <location>
        <begin position="162"/>
        <end position="172"/>
    </location>
</feature>
<gene>
    <name evidence="2" type="ORF">T440DRAFT_495557</name>
</gene>
<accession>A0A6A7BM24</accession>
<dbReference type="Proteomes" id="UP000799423">
    <property type="component" value="Unassembled WGS sequence"/>
</dbReference>
<evidence type="ECO:0000313" key="3">
    <source>
        <dbReference type="Proteomes" id="UP000799423"/>
    </source>
</evidence>
<dbReference type="OrthoDB" id="5391496at2759"/>
<reference evidence="2" key="1">
    <citation type="submission" date="2020-01" db="EMBL/GenBank/DDBJ databases">
        <authorList>
            <consortium name="DOE Joint Genome Institute"/>
            <person name="Haridas S."/>
            <person name="Albert R."/>
            <person name="Binder M."/>
            <person name="Bloem J."/>
            <person name="Labutti K."/>
            <person name="Salamov A."/>
            <person name="Andreopoulos B."/>
            <person name="Baker S.E."/>
            <person name="Barry K."/>
            <person name="Bills G."/>
            <person name="Bluhm B.H."/>
            <person name="Cannon C."/>
            <person name="Castanera R."/>
            <person name="Culley D.E."/>
            <person name="Daum C."/>
            <person name="Ezra D."/>
            <person name="Gonzalez J.B."/>
            <person name="Henrissat B."/>
            <person name="Kuo A."/>
            <person name="Liang C."/>
            <person name="Lipzen A."/>
            <person name="Lutzoni F."/>
            <person name="Magnuson J."/>
            <person name="Mondo S."/>
            <person name="Nolan M."/>
            <person name="Ohm R."/>
            <person name="Pangilinan J."/>
            <person name="Park H.-J."/>
            <person name="Ramirez L."/>
            <person name="Alfaro M."/>
            <person name="Sun H."/>
            <person name="Tritt A."/>
            <person name="Yoshinaga Y."/>
            <person name="Zwiers L.-H."/>
            <person name="Turgeon B.G."/>
            <person name="Goodwin S.B."/>
            <person name="Spatafora J.W."/>
            <person name="Crous P.W."/>
            <person name="Grigoriev I.V."/>
        </authorList>
    </citation>
    <scope>NUCLEOTIDE SEQUENCE</scope>
    <source>
        <strain evidence="2">IPT5</strain>
    </source>
</reference>
<protein>
    <recommendedName>
        <fullName evidence="4">Elongator complex protein 5</fullName>
    </recommendedName>
</protein>
<keyword evidence="3" id="KW-1185">Reference proteome</keyword>
<feature type="region of interest" description="Disordered" evidence="1">
    <location>
        <begin position="160"/>
        <end position="195"/>
    </location>
</feature>
<evidence type="ECO:0008006" key="4">
    <source>
        <dbReference type="Google" id="ProtNLM"/>
    </source>
</evidence>
<feature type="compositionally biased region" description="Basic and acidic residues" evidence="1">
    <location>
        <begin position="180"/>
        <end position="192"/>
    </location>
</feature>
<name>A0A6A7BM24_9PLEO</name>
<organism evidence="2 3">
    <name type="scientific">Plenodomus tracheiphilus IPT5</name>
    <dbReference type="NCBI Taxonomy" id="1408161"/>
    <lineage>
        <taxon>Eukaryota</taxon>
        <taxon>Fungi</taxon>
        <taxon>Dikarya</taxon>
        <taxon>Ascomycota</taxon>
        <taxon>Pezizomycotina</taxon>
        <taxon>Dothideomycetes</taxon>
        <taxon>Pleosporomycetidae</taxon>
        <taxon>Pleosporales</taxon>
        <taxon>Pleosporineae</taxon>
        <taxon>Leptosphaeriaceae</taxon>
        <taxon>Plenodomus</taxon>
    </lineage>
</organism>
<proteinExistence type="predicted"/>
<dbReference type="AlphaFoldDB" id="A0A6A7BM24"/>
<sequence length="248" mass="27063">MSRSPTVLHPLTLPGLLDYILATQSGTAPTLLVVCSSRGAFLEDLLEALQHEQTEHRTSRIDDLLTPTLFNLFTTQHVKLAFCPSVQTLLAYLTACGRPRTEPVGGPEGRERLVLVNPLAMHAPSTSFSAQGLSRTFAAATEAALSSGALLNIVECQGKQRRHEEHGDGHEDADMDAGDEQGRAEAEAKDPWDQDVPILNVSARRYGSGSSDRAWAGRTVTARRVAGRWFRFHKMDDEQTCGTIGRES</sequence>
<evidence type="ECO:0000313" key="2">
    <source>
        <dbReference type="EMBL" id="KAF2855857.1"/>
    </source>
</evidence>
<dbReference type="EMBL" id="MU006290">
    <property type="protein sequence ID" value="KAF2855857.1"/>
    <property type="molecule type" value="Genomic_DNA"/>
</dbReference>
<evidence type="ECO:0000256" key="1">
    <source>
        <dbReference type="SAM" id="MobiDB-lite"/>
    </source>
</evidence>